<dbReference type="InterPro" id="IPR011989">
    <property type="entry name" value="ARM-like"/>
</dbReference>
<dbReference type="SUPFAM" id="SSF48371">
    <property type="entry name" value="ARM repeat"/>
    <property type="match status" value="1"/>
</dbReference>
<feature type="compositionally biased region" description="Polar residues" evidence="3">
    <location>
        <begin position="260"/>
        <end position="273"/>
    </location>
</feature>
<reference evidence="4" key="1">
    <citation type="journal article" date="2021" name="New Phytol.">
        <title>Evolutionary innovations through gain and loss of genes in the ectomycorrhizal Boletales.</title>
        <authorList>
            <person name="Wu G."/>
            <person name="Miyauchi S."/>
            <person name="Morin E."/>
            <person name="Kuo A."/>
            <person name="Drula E."/>
            <person name="Varga T."/>
            <person name="Kohler A."/>
            <person name="Feng B."/>
            <person name="Cao Y."/>
            <person name="Lipzen A."/>
            <person name="Daum C."/>
            <person name="Hundley H."/>
            <person name="Pangilinan J."/>
            <person name="Johnson J."/>
            <person name="Barry K."/>
            <person name="LaButti K."/>
            <person name="Ng V."/>
            <person name="Ahrendt S."/>
            <person name="Min B."/>
            <person name="Choi I.G."/>
            <person name="Park H."/>
            <person name="Plett J.M."/>
            <person name="Magnuson J."/>
            <person name="Spatafora J.W."/>
            <person name="Nagy L.G."/>
            <person name="Henrissat B."/>
            <person name="Grigoriev I.V."/>
            <person name="Yang Z.L."/>
            <person name="Xu J."/>
            <person name="Martin F.M."/>
        </authorList>
    </citation>
    <scope>NUCLEOTIDE SEQUENCE</scope>
    <source>
        <strain evidence="4">KKN 215</strain>
    </source>
</reference>
<keyword evidence="1" id="KW-0677">Repeat</keyword>
<organism evidence="4 5">
    <name type="scientific">Cristinia sonorae</name>
    <dbReference type="NCBI Taxonomy" id="1940300"/>
    <lineage>
        <taxon>Eukaryota</taxon>
        <taxon>Fungi</taxon>
        <taxon>Dikarya</taxon>
        <taxon>Basidiomycota</taxon>
        <taxon>Agaricomycotina</taxon>
        <taxon>Agaricomycetes</taxon>
        <taxon>Agaricomycetidae</taxon>
        <taxon>Agaricales</taxon>
        <taxon>Pleurotineae</taxon>
        <taxon>Stephanosporaceae</taxon>
        <taxon>Cristinia</taxon>
    </lineage>
</organism>
<proteinExistence type="predicted"/>
<dbReference type="InterPro" id="IPR016024">
    <property type="entry name" value="ARM-type_fold"/>
</dbReference>
<dbReference type="PANTHER" id="PTHR10648">
    <property type="entry name" value="SERINE/THREONINE-PROTEIN PHOSPHATASE PP2A 65 KDA REGULATORY SUBUNIT"/>
    <property type="match status" value="1"/>
</dbReference>
<dbReference type="Proteomes" id="UP000813824">
    <property type="component" value="Unassembled WGS sequence"/>
</dbReference>
<feature type="region of interest" description="Disordered" evidence="3">
    <location>
        <begin position="916"/>
        <end position="944"/>
    </location>
</feature>
<dbReference type="GO" id="GO:0005737">
    <property type="term" value="C:cytoplasm"/>
    <property type="evidence" value="ECO:0007669"/>
    <property type="project" value="TreeGrafter"/>
</dbReference>
<dbReference type="EMBL" id="JAEVFJ010000002">
    <property type="protein sequence ID" value="KAH8106745.1"/>
    <property type="molecule type" value="Genomic_DNA"/>
</dbReference>
<dbReference type="OrthoDB" id="340346at2759"/>
<dbReference type="PROSITE" id="PS50077">
    <property type="entry name" value="HEAT_REPEAT"/>
    <property type="match status" value="2"/>
</dbReference>
<feature type="compositionally biased region" description="Low complexity" evidence="3">
    <location>
        <begin position="286"/>
        <end position="336"/>
    </location>
</feature>
<feature type="region of interest" description="Disordered" evidence="3">
    <location>
        <begin position="251"/>
        <end position="359"/>
    </location>
</feature>
<name>A0A8K0UXU1_9AGAR</name>
<comment type="caution">
    <text evidence="4">The sequence shown here is derived from an EMBL/GenBank/DDBJ whole genome shotgun (WGS) entry which is preliminary data.</text>
</comment>
<dbReference type="InterPro" id="IPR051023">
    <property type="entry name" value="PP2A_Regulatory_Subunit_A"/>
</dbReference>
<feature type="compositionally biased region" description="Polar residues" evidence="3">
    <location>
        <begin position="8"/>
        <end position="22"/>
    </location>
</feature>
<dbReference type="GO" id="GO:0019888">
    <property type="term" value="F:protein phosphatase regulator activity"/>
    <property type="evidence" value="ECO:0007669"/>
    <property type="project" value="TreeGrafter"/>
</dbReference>
<feature type="compositionally biased region" description="Pro residues" evidence="3">
    <location>
        <begin position="935"/>
        <end position="944"/>
    </location>
</feature>
<dbReference type="AlphaFoldDB" id="A0A8K0UXU1"/>
<dbReference type="Gene3D" id="1.25.10.10">
    <property type="entry name" value="Leucine-rich Repeat Variant"/>
    <property type="match status" value="1"/>
</dbReference>
<accession>A0A8K0UXU1</accession>
<feature type="repeat" description="HEAT" evidence="2">
    <location>
        <begin position="643"/>
        <end position="681"/>
    </location>
</feature>
<evidence type="ECO:0000256" key="2">
    <source>
        <dbReference type="PROSITE-ProRule" id="PRU00103"/>
    </source>
</evidence>
<protein>
    <submittedName>
        <fullName evidence="4">Armadillo-type protein</fullName>
    </submittedName>
</protein>
<dbReference type="Pfam" id="PF02985">
    <property type="entry name" value="HEAT"/>
    <property type="match status" value="1"/>
</dbReference>
<keyword evidence="5" id="KW-1185">Reference proteome</keyword>
<dbReference type="InterPro" id="IPR021133">
    <property type="entry name" value="HEAT_type_2"/>
</dbReference>
<evidence type="ECO:0000313" key="4">
    <source>
        <dbReference type="EMBL" id="KAH8106745.1"/>
    </source>
</evidence>
<evidence type="ECO:0000256" key="1">
    <source>
        <dbReference type="ARBA" id="ARBA00022737"/>
    </source>
</evidence>
<feature type="repeat" description="HEAT" evidence="2">
    <location>
        <begin position="484"/>
        <end position="522"/>
    </location>
</feature>
<dbReference type="PANTHER" id="PTHR10648:SF1">
    <property type="entry name" value="SERINE_THREONINE-PROTEIN PHOSPHATASE 4 REGULATORY SUBUNIT 1"/>
    <property type="match status" value="1"/>
</dbReference>
<feature type="compositionally biased region" description="Polar residues" evidence="3">
    <location>
        <begin position="337"/>
        <end position="359"/>
    </location>
</feature>
<sequence length="944" mass="102220">MNAVFASSGATNPSGAQSSNALETPGAEDLTEFDTEGYSALEKIYLFSRSRVSVHRVFIAKSLGQFLQAGSTNDTISPDEAVQYVLPLLIGLAMDDDEAVKEALAAELVPIIWWFITRCKLVDEDVALEDYIGQDMEDEQSFPVEPALISVQSFTPILGTLLLSPNAHIGGPARYAVVELLRRVRKADDYEHHTTTQLPADPAIHPYDEEEDASRYVDLGLFTEEQRRLFEREMIYQVVIGMGRLDSAEDQIESDLPGSGASTATVQRTNVGSGDSYFPPSPAPSPSSTNSTGSTPSLVSTTSVSTPSSSGSSLGSTPDSVVPLLPAFSPSPSPLSTVSNADSEGTGGPNVTPSSIGPPTSPFQNTAGAWIMPRSPGDLATGADEEQQKFGGWLGSAGAHTNWVNDTSEEADLGEEAAVGRLSSMSLMAAVTASVTMSEEHQAAFVSEVGRVGRDPICWVRREASFVVGALAKVVPTKIVISSLLPLFEAMCHDSTWQVRHSALFALPAILSRLPSLERRRLALEVILPLSKDPSSTVRSGVLEALAEVMHTFHDDAAGPPEELTRLFLGIREGETRRRLRVLQKDATPKPTMSWSEFMAMAKSNMSPDDEYDIYDDVSRPLVCAFNFPAVALTLGRRRWTELRELYLELSLDSSLKVRKTLSASLGEMAKIVGPEHAKRDLMGVWWGSVRADESEVRLKAIEGMAVFIGAIGAEERKSVVGGLAGEVWSAKLKGWREREGVIVAVGEVLGCEGLEEVAVRKLVMMGLKDPVAAVREETVGLVSLVTKLVKKWPSDSPAARQLVGDIGEMASSRSYRERMTYIACQQELFSVGLYAAILILEDFWRSLRALVQDAVVDVRIKVARFLGIIFDSLSGTFDHLKAQLLEIVKLLSDDASSEVKAFCQPLLTALLASSNSRREKQTNKADKSALNFSRPPPTSSPPD</sequence>
<feature type="compositionally biased region" description="Basic and acidic residues" evidence="3">
    <location>
        <begin position="917"/>
        <end position="928"/>
    </location>
</feature>
<evidence type="ECO:0000313" key="5">
    <source>
        <dbReference type="Proteomes" id="UP000813824"/>
    </source>
</evidence>
<gene>
    <name evidence="4" type="ORF">BXZ70DRAFT_885874</name>
</gene>
<dbReference type="InterPro" id="IPR000357">
    <property type="entry name" value="HEAT"/>
</dbReference>
<feature type="region of interest" description="Disordered" evidence="3">
    <location>
        <begin position="1"/>
        <end position="26"/>
    </location>
</feature>
<evidence type="ECO:0000256" key="3">
    <source>
        <dbReference type="SAM" id="MobiDB-lite"/>
    </source>
</evidence>